<evidence type="ECO:0000259" key="7">
    <source>
        <dbReference type="PROSITE" id="PS50994"/>
    </source>
</evidence>
<evidence type="ECO:0000256" key="4">
    <source>
        <dbReference type="ARBA" id="ARBA00022801"/>
    </source>
</evidence>
<keyword evidence="9" id="KW-1185">Reference proteome</keyword>
<dbReference type="SUPFAM" id="SSF56672">
    <property type="entry name" value="DNA/RNA polymerases"/>
    <property type="match status" value="1"/>
</dbReference>
<feature type="transmembrane region" description="Helical" evidence="6">
    <location>
        <begin position="66"/>
        <end position="85"/>
    </location>
</feature>
<dbReference type="GO" id="GO:0003676">
    <property type="term" value="F:nucleic acid binding"/>
    <property type="evidence" value="ECO:0007669"/>
    <property type="project" value="InterPro"/>
</dbReference>
<dbReference type="PANTHER" id="PTHR42648">
    <property type="entry name" value="TRANSPOSASE, PUTATIVE-RELATED"/>
    <property type="match status" value="1"/>
</dbReference>
<dbReference type="InterPro" id="IPR039537">
    <property type="entry name" value="Retrotran_Ty1/copia-like"/>
</dbReference>
<protein>
    <recommendedName>
        <fullName evidence="7">Integrase catalytic domain-containing protein</fullName>
    </recommendedName>
</protein>
<dbReference type="EMBL" id="CP144691">
    <property type="protein sequence ID" value="WVY95082.1"/>
    <property type="molecule type" value="Genomic_DNA"/>
</dbReference>
<keyword evidence="2" id="KW-0479">Metal-binding</keyword>
<keyword evidence="3" id="KW-0064">Aspartyl protease</keyword>
<dbReference type="GO" id="GO:0004190">
    <property type="term" value="F:aspartic-type endopeptidase activity"/>
    <property type="evidence" value="ECO:0007669"/>
    <property type="project" value="UniProtKB-KW"/>
</dbReference>
<evidence type="ECO:0000256" key="6">
    <source>
        <dbReference type="SAM" id="Phobius"/>
    </source>
</evidence>
<dbReference type="Pfam" id="PF14223">
    <property type="entry name" value="Retrotran_gag_2"/>
    <property type="match status" value="1"/>
</dbReference>
<feature type="domain" description="Integrase catalytic" evidence="7">
    <location>
        <begin position="628"/>
        <end position="796"/>
    </location>
</feature>
<evidence type="ECO:0000256" key="3">
    <source>
        <dbReference type="ARBA" id="ARBA00022750"/>
    </source>
</evidence>
<dbReference type="InterPro" id="IPR013103">
    <property type="entry name" value="RVT_2"/>
</dbReference>
<keyword evidence="5" id="KW-0175">Coiled coil</keyword>
<dbReference type="GO" id="GO:0046872">
    <property type="term" value="F:metal ion binding"/>
    <property type="evidence" value="ECO:0007669"/>
    <property type="project" value="UniProtKB-KW"/>
</dbReference>
<dbReference type="PANTHER" id="PTHR42648:SF18">
    <property type="entry name" value="RETROTRANSPOSON, UNCLASSIFIED-LIKE PROTEIN"/>
    <property type="match status" value="1"/>
</dbReference>
<dbReference type="GO" id="GO:0006508">
    <property type="term" value="P:proteolysis"/>
    <property type="evidence" value="ECO:0007669"/>
    <property type="project" value="UniProtKB-KW"/>
</dbReference>
<sequence length="1452" mass="167975">MIGDEVVREGGENKVQKVRFAEEEEDCMQKGNFSGFPTLLPLHEFRKTGIKCLQNLSPTYQGRPDGFIIIIIIIIIIIKINYTFYHRLIQPSERARPTPKTHCPRHLKLAKRATLTRLARGLCNRCALALRTWCWNRARTFMGVLDIFCEDSKEVLILHETFGGGVHPLWVLREFFNQMSREEEPPREKSENSREVVSKEITTIMAADGTRKEELEQMEHANEGIVSKGEEPTKEDQKEEFKKKDDKALLIIHQCVDDAHFEKIQNANTTKEAWNILCRCHAGGEKIKKVRLQTLRKQYEMLQMQDDEKISEYFNKIMTLTNQMKSCGEKKLDDVSIMEKIMRSLPKNFDYITVAVEESKDLEKLKIEELQSSLEAHEMRLRDRETIRLDDQALRMQHAMAMERRNSRLGGINLRHRVNGRMMQMMNGKAYLMGHFSYECWFNKGRSLKKDHSKEAYLAKEESDTEPVMLMATTLSANREPLNHEKPSWYLDSGCSNHMTCNKEKSKVRVADNNTLQVEGIGNVVIKRKNGTFVIIKNVLLVPEMKCNLLSIGQLVENGFTVIMGNKGQVEIFDKDKKLVLRTNICKNRTFQVSLDMVVKDHENWRWHLKYGHMNFHDLQRLRNKGMVFGLPDIVISEDSYVCGPMKTPTLSGNRYFITFVDEFSCMTWVFLIKFKSDVLEVFKRYKKQVENESERRIKLLRTDDGREYTTHEFKEYCCAQGIIHEVIAPYTPQHNGLAERRNRTIMNMAWSLLKEKGVIRELWGEAVATSVYLLNKCPTKVLPDDVPHAKWTGMKPSIKHLRIFGSLVFSHIADQKRSKLDDKEEAMVFVGYHSTGAYKLYNPIKKRMIISQDVVFLEEESWNWEINQTSMKTSRSVMQLPLQVEEDCIETETKETSRSVMQLPLQVKEIETRINKNQNPEEISTRPRRQTVIPSRFTDFEVFSDAGVDEKGSIVHLALLAGSEPVNVKEALSQPHWKEAMEEELRSIERNETWKMVDLPPDKQCIGVKWVFKTKLNLDGTVSKHKARLETICVVIAITCAKKWTFFALDVKSAFLHGHLEEEVYVNQPPDFSSEENKHKVYKLNKALYGLRQAPRAWNKRINYFLISQGFERSVAEHNLYVKKDNRGNMLILYLYVDDLMVTGSCLEEIIEFKAILKAEFDMTDLGRLSYFLGLEFTYTAAGVFMHQKKFIKDLLDKFKMTQCNEAGNPLDVNAKLRLDEEEESVDETGFKQIIGSLRFLCNSIPDLAYGVGLLSRFMSKPKKSHLIAAKRILRYVKGTSDYGIFFSYGIKAEALKLVGYTDADFRGDQVERKSTSGNIFFINDTPVSWSSKKQTIVALLSCEAEYVAGCSAVCQGIWLCELLKHLRIQTEESFELKMDNTFAMSLARNPISHGRSKHIDVKFHFLREMVNQGKVVLKHCKTEFQLAYLFTKALNQARFDFLDQKLGYML</sequence>
<evidence type="ECO:0000313" key="8">
    <source>
        <dbReference type="EMBL" id="WVY95082.1"/>
    </source>
</evidence>
<dbReference type="InterPro" id="IPR012337">
    <property type="entry name" value="RNaseH-like_sf"/>
</dbReference>
<dbReference type="InterPro" id="IPR036397">
    <property type="entry name" value="RNaseH_sf"/>
</dbReference>
<dbReference type="Pfam" id="PF07727">
    <property type="entry name" value="RVT_2"/>
    <property type="match status" value="1"/>
</dbReference>
<proteinExistence type="predicted"/>
<evidence type="ECO:0000256" key="5">
    <source>
        <dbReference type="SAM" id="Coils"/>
    </source>
</evidence>
<evidence type="ECO:0000313" key="9">
    <source>
        <dbReference type="Proteomes" id="UP001374535"/>
    </source>
</evidence>
<accession>A0AAQ3RJH3</accession>
<keyword evidence="1" id="KW-0645">Protease</keyword>
<reference evidence="8 9" key="1">
    <citation type="journal article" date="2023" name="Life. Sci Alliance">
        <title>Evolutionary insights into 3D genome organization and epigenetic landscape of Vigna mungo.</title>
        <authorList>
            <person name="Junaid A."/>
            <person name="Singh B."/>
            <person name="Bhatia S."/>
        </authorList>
    </citation>
    <scope>NUCLEOTIDE SEQUENCE [LARGE SCALE GENOMIC DNA]</scope>
    <source>
        <strain evidence="8">Urdbean</strain>
    </source>
</reference>
<gene>
    <name evidence="8" type="ORF">V8G54_034170</name>
</gene>
<keyword evidence="6" id="KW-0812">Transmembrane</keyword>
<dbReference type="CDD" id="cd09272">
    <property type="entry name" value="RNase_HI_RT_Ty1"/>
    <property type="match status" value="1"/>
</dbReference>
<evidence type="ECO:0000256" key="2">
    <source>
        <dbReference type="ARBA" id="ARBA00022723"/>
    </source>
</evidence>
<dbReference type="Pfam" id="PF25597">
    <property type="entry name" value="SH3_retrovirus"/>
    <property type="match status" value="1"/>
</dbReference>
<evidence type="ECO:0000256" key="1">
    <source>
        <dbReference type="ARBA" id="ARBA00022670"/>
    </source>
</evidence>
<dbReference type="Pfam" id="PF22936">
    <property type="entry name" value="Pol_BBD"/>
    <property type="match status" value="1"/>
</dbReference>
<dbReference type="GO" id="GO:0015074">
    <property type="term" value="P:DNA integration"/>
    <property type="evidence" value="ECO:0007669"/>
    <property type="project" value="InterPro"/>
</dbReference>
<organism evidence="8 9">
    <name type="scientific">Vigna mungo</name>
    <name type="common">Black gram</name>
    <name type="synonym">Phaseolus mungo</name>
    <dbReference type="NCBI Taxonomy" id="3915"/>
    <lineage>
        <taxon>Eukaryota</taxon>
        <taxon>Viridiplantae</taxon>
        <taxon>Streptophyta</taxon>
        <taxon>Embryophyta</taxon>
        <taxon>Tracheophyta</taxon>
        <taxon>Spermatophyta</taxon>
        <taxon>Magnoliopsida</taxon>
        <taxon>eudicotyledons</taxon>
        <taxon>Gunneridae</taxon>
        <taxon>Pentapetalae</taxon>
        <taxon>rosids</taxon>
        <taxon>fabids</taxon>
        <taxon>Fabales</taxon>
        <taxon>Fabaceae</taxon>
        <taxon>Papilionoideae</taxon>
        <taxon>50 kb inversion clade</taxon>
        <taxon>NPAAA clade</taxon>
        <taxon>indigoferoid/millettioid clade</taxon>
        <taxon>Phaseoleae</taxon>
        <taxon>Vigna</taxon>
    </lineage>
</organism>
<dbReference type="InterPro" id="IPR001584">
    <property type="entry name" value="Integrase_cat-core"/>
</dbReference>
<dbReference type="PROSITE" id="PS50994">
    <property type="entry name" value="INTEGRASE"/>
    <property type="match status" value="1"/>
</dbReference>
<dbReference type="Proteomes" id="UP001374535">
    <property type="component" value="Chromosome 10"/>
</dbReference>
<dbReference type="Gene3D" id="3.30.420.10">
    <property type="entry name" value="Ribonuclease H-like superfamily/Ribonuclease H"/>
    <property type="match status" value="1"/>
</dbReference>
<keyword evidence="4" id="KW-0378">Hydrolase</keyword>
<name>A0AAQ3RJH3_VIGMU</name>
<keyword evidence="6" id="KW-1133">Transmembrane helix</keyword>
<feature type="coiled-coil region" evidence="5">
    <location>
        <begin position="360"/>
        <end position="387"/>
    </location>
</feature>
<dbReference type="SUPFAM" id="SSF53098">
    <property type="entry name" value="Ribonuclease H-like"/>
    <property type="match status" value="1"/>
</dbReference>
<dbReference type="InterPro" id="IPR057670">
    <property type="entry name" value="SH3_retrovirus"/>
</dbReference>
<dbReference type="InterPro" id="IPR054722">
    <property type="entry name" value="PolX-like_BBD"/>
</dbReference>
<keyword evidence="6" id="KW-0472">Membrane</keyword>
<dbReference type="InterPro" id="IPR043502">
    <property type="entry name" value="DNA/RNA_pol_sf"/>
</dbReference>
<dbReference type="Pfam" id="PF00665">
    <property type="entry name" value="rve"/>
    <property type="match status" value="1"/>
</dbReference>